<keyword evidence="1" id="KW-0732">Signal</keyword>
<evidence type="ECO:0000256" key="1">
    <source>
        <dbReference type="SAM" id="SignalP"/>
    </source>
</evidence>
<protein>
    <submittedName>
        <fullName evidence="2">Putative secreted protein</fullName>
    </submittedName>
</protein>
<organism evidence="2">
    <name type="scientific">Ixodes ricinus</name>
    <name type="common">Common tick</name>
    <name type="synonym">Acarus ricinus</name>
    <dbReference type="NCBI Taxonomy" id="34613"/>
    <lineage>
        <taxon>Eukaryota</taxon>
        <taxon>Metazoa</taxon>
        <taxon>Ecdysozoa</taxon>
        <taxon>Arthropoda</taxon>
        <taxon>Chelicerata</taxon>
        <taxon>Arachnida</taxon>
        <taxon>Acari</taxon>
        <taxon>Parasitiformes</taxon>
        <taxon>Ixodida</taxon>
        <taxon>Ixodoidea</taxon>
        <taxon>Ixodidae</taxon>
        <taxon>Ixodinae</taxon>
        <taxon>Ixodes</taxon>
    </lineage>
</organism>
<dbReference type="AlphaFoldDB" id="A0A6B0U7P5"/>
<feature type="chain" id="PRO_5025511291" evidence="1">
    <location>
        <begin position="25"/>
        <end position="83"/>
    </location>
</feature>
<name>A0A6B0U7P5_IXORI</name>
<reference evidence="2" key="1">
    <citation type="submission" date="2019-12" db="EMBL/GenBank/DDBJ databases">
        <title>An insight into the sialome of adult female Ixodes ricinus ticks feeding for 6 days.</title>
        <authorList>
            <person name="Perner J."/>
            <person name="Ribeiro J.M.C."/>
        </authorList>
    </citation>
    <scope>NUCLEOTIDE SEQUENCE</scope>
    <source>
        <strain evidence="2">Semi-engorged</strain>
        <tissue evidence="2">Salivary glands</tissue>
    </source>
</reference>
<feature type="signal peptide" evidence="1">
    <location>
        <begin position="1"/>
        <end position="24"/>
    </location>
</feature>
<evidence type="ECO:0000313" key="2">
    <source>
        <dbReference type="EMBL" id="MXU84854.1"/>
    </source>
</evidence>
<sequence>MVFQPAVSITSVACLVLMKSMACALSWSALCMSARMRTSAAVSTDRFEQSASSHITFNRSRAYLSAAARRSSAILSRLGARPV</sequence>
<accession>A0A6B0U7P5</accession>
<dbReference type="EMBL" id="GIFC01002771">
    <property type="protein sequence ID" value="MXU84854.1"/>
    <property type="molecule type" value="Transcribed_RNA"/>
</dbReference>
<proteinExistence type="predicted"/>